<dbReference type="InterPro" id="IPR021560">
    <property type="entry name" value="DUF3021"/>
</dbReference>
<evidence type="ECO:0000313" key="3">
    <source>
        <dbReference type="Proteomes" id="UP000681586"/>
    </source>
</evidence>
<keyword evidence="1" id="KW-0472">Membrane</keyword>
<keyword evidence="3" id="KW-1185">Reference proteome</keyword>
<dbReference type="EMBL" id="JAGXBM010000016">
    <property type="protein sequence ID" value="MBS3697784.1"/>
    <property type="molecule type" value="Genomic_DNA"/>
</dbReference>
<feature type="transmembrane region" description="Helical" evidence="1">
    <location>
        <begin position="51"/>
        <end position="75"/>
    </location>
</feature>
<dbReference type="RefSeq" id="WP_115336994.1">
    <property type="nucleotide sequence ID" value="NZ_JAEPSA010000018.1"/>
</dbReference>
<sequence>MKRLCKGTIIGISIGVIISIIFSLLFASGGYDPVNPHSYMGEIYFKYLDDIQIMIIAVCVWAMIGITFSLSTLIFTHLKYSRVITTILHFLIMLIIFFPLAILAGWFPFKVSAILIFFITFIVVYFIIWTILNKKNKKTINEINTYIKGKRVDQNE</sequence>
<comment type="caution">
    <text evidence="2">The sequence shown here is derived from an EMBL/GenBank/DDBJ whole genome shotgun (WGS) entry which is preliminary data.</text>
</comment>
<dbReference type="Proteomes" id="UP000681586">
    <property type="component" value="Unassembled WGS sequence"/>
</dbReference>
<feature type="transmembrane region" description="Helical" evidence="1">
    <location>
        <begin position="87"/>
        <end position="107"/>
    </location>
</feature>
<feature type="transmembrane region" description="Helical" evidence="1">
    <location>
        <begin position="113"/>
        <end position="132"/>
    </location>
</feature>
<keyword evidence="1" id="KW-1133">Transmembrane helix</keyword>
<name>A0ABS5MPC8_9STAP</name>
<dbReference type="Pfam" id="PF11457">
    <property type="entry name" value="DUF3021"/>
    <property type="match status" value="1"/>
</dbReference>
<protein>
    <submittedName>
        <fullName evidence="2">DUF3021 domain-containing protein</fullName>
    </submittedName>
</protein>
<organism evidence="2 3">
    <name type="scientific">Mammaliicoccus fleurettii</name>
    <dbReference type="NCBI Taxonomy" id="150056"/>
    <lineage>
        <taxon>Bacteria</taxon>
        <taxon>Bacillati</taxon>
        <taxon>Bacillota</taxon>
        <taxon>Bacilli</taxon>
        <taxon>Bacillales</taxon>
        <taxon>Staphylococcaceae</taxon>
        <taxon>Mammaliicoccus</taxon>
    </lineage>
</organism>
<evidence type="ECO:0000256" key="1">
    <source>
        <dbReference type="SAM" id="Phobius"/>
    </source>
</evidence>
<feature type="transmembrane region" description="Helical" evidence="1">
    <location>
        <begin position="7"/>
        <end position="31"/>
    </location>
</feature>
<gene>
    <name evidence="2" type="ORF">JJQ58_09935</name>
</gene>
<keyword evidence="1" id="KW-0812">Transmembrane</keyword>
<evidence type="ECO:0000313" key="2">
    <source>
        <dbReference type="EMBL" id="MBS3697784.1"/>
    </source>
</evidence>
<accession>A0ABS5MPC8</accession>
<reference evidence="2 3" key="1">
    <citation type="submission" date="2021-05" db="EMBL/GenBank/DDBJ databases">
        <title>Staphylococcus fleurettii isolated from lake water in First Nation community in Manitoba, Canada.</title>
        <authorList>
            <person name="Bashar S."/>
            <person name="Murdock A."/>
            <person name="Patidar R."/>
            <person name="Golding G."/>
            <person name="Farenhorst A."/>
            <person name="Kumar A."/>
        </authorList>
    </citation>
    <scope>NUCLEOTIDE SEQUENCE [LARGE SCALE GENOMIC DNA]</scope>
    <source>
        <strain evidence="2 3">SF002</strain>
    </source>
</reference>
<proteinExistence type="predicted"/>